<proteinExistence type="predicted"/>
<evidence type="ECO:0008006" key="3">
    <source>
        <dbReference type="Google" id="ProtNLM"/>
    </source>
</evidence>
<name>A0A6A5ZBA0_9PLEO</name>
<dbReference type="AlphaFoldDB" id="A0A6A5ZBA0"/>
<dbReference type="OrthoDB" id="3787958at2759"/>
<reference evidence="1" key="1">
    <citation type="journal article" date="2020" name="Stud. Mycol.">
        <title>101 Dothideomycetes genomes: a test case for predicting lifestyles and emergence of pathogens.</title>
        <authorList>
            <person name="Haridas S."/>
            <person name="Albert R."/>
            <person name="Binder M."/>
            <person name="Bloem J."/>
            <person name="Labutti K."/>
            <person name="Salamov A."/>
            <person name="Andreopoulos B."/>
            <person name="Baker S."/>
            <person name="Barry K."/>
            <person name="Bills G."/>
            <person name="Bluhm B."/>
            <person name="Cannon C."/>
            <person name="Castanera R."/>
            <person name="Culley D."/>
            <person name="Daum C."/>
            <person name="Ezra D."/>
            <person name="Gonzalez J."/>
            <person name="Henrissat B."/>
            <person name="Kuo A."/>
            <person name="Liang C."/>
            <person name="Lipzen A."/>
            <person name="Lutzoni F."/>
            <person name="Magnuson J."/>
            <person name="Mondo S."/>
            <person name="Nolan M."/>
            <person name="Ohm R."/>
            <person name="Pangilinan J."/>
            <person name="Park H.-J."/>
            <person name="Ramirez L."/>
            <person name="Alfaro M."/>
            <person name="Sun H."/>
            <person name="Tritt A."/>
            <person name="Yoshinaga Y."/>
            <person name="Zwiers L.-H."/>
            <person name="Turgeon B."/>
            <person name="Goodwin S."/>
            <person name="Spatafora J."/>
            <person name="Crous P."/>
            <person name="Grigoriev I."/>
        </authorList>
    </citation>
    <scope>NUCLEOTIDE SEQUENCE</scope>
    <source>
        <strain evidence="1">CBS 627.86</strain>
    </source>
</reference>
<dbReference type="Proteomes" id="UP000799770">
    <property type="component" value="Unassembled WGS sequence"/>
</dbReference>
<evidence type="ECO:0000313" key="2">
    <source>
        <dbReference type="Proteomes" id="UP000799770"/>
    </source>
</evidence>
<organism evidence="1 2">
    <name type="scientific">Lophiotrema nucula</name>
    <dbReference type="NCBI Taxonomy" id="690887"/>
    <lineage>
        <taxon>Eukaryota</taxon>
        <taxon>Fungi</taxon>
        <taxon>Dikarya</taxon>
        <taxon>Ascomycota</taxon>
        <taxon>Pezizomycotina</taxon>
        <taxon>Dothideomycetes</taxon>
        <taxon>Pleosporomycetidae</taxon>
        <taxon>Pleosporales</taxon>
        <taxon>Lophiotremataceae</taxon>
        <taxon>Lophiotrema</taxon>
    </lineage>
</organism>
<dbReference type="EMBL" id="ML977322">
    <property type="protein sequence ID" value="KAF2115668.1"/>
    <property type="molecule type" value="Genomic_DNA"/>
</dbReference>
<sequence>MPDPLSALGGVAASLQLVEVATKTCLELYSFFHAVRGAGEDAKAQLDILDGVKTTLVEISSFIERNHTATNSPMNSDLARLSKDMQSLRDELNAIHALIPPRPHTSITAKARWVLRRKEFASRMRNLASKKTNLMISLEFLSMQDCKTLLGKADDVEFAIRNMRTDLDSVNTATQGISVSVTSLAGTFSGSQNMLRQTLNSISKDIPSEGRKTRDLISEQVGSIETKLSSHMATLKASTSGLVQLVQDVGAALPEEFSKIDTRFDDLFRMVQSSGSHSRSNTSEYAITGKFKHLMACVAREEIRKTMIPVLKDLSQSQMRNEALAVHLEHIVQDVSMRLWNNSTMDSEPDEDLDGQEEKIPSCIGSFPLPEDNASCSNHHTNQTQPDPALDRFQHIPPAKVLAASQEKIWVYWRELSWLGNIRIEMNRSKRWDRSTRRWASYVSVTVTFWPSCSLLVKKGISLFYTTEPSNNDYYQVFPNIRTFPIIPTGSPVWHYIHFGENDQLRHALENGLASPNDQDMDGYTLLHLHIIAT</sequence>
<evidence type="ECO:0000313" key="1">
    <source>
        <dbReference type="EMBL" id="KAF2115668.1"/>
    </source>
</evidence>
<accession>A0A6A5ZBA0</accession>
<gene>
    <name evidence="1" type="ORF">BDV96DRAFT_645860</name>
</gene>
<protein>
    <recommendedName>
        <fullName evidence="3">Fungal N-terminal domain-containing protein</fullName>
    </recommendedName>
</protein>
<keyword evidence="2" id="KW-1185">Reference proteome</keyword>